<dbReference type="Proteomes" id="UP000054721">
    <property type="component" value="Unassembled WGS sequence"/>
</dbReference>
<proteinExistence type="predicted"/>
<evidence type="ECO:0000313" key="1">
    <source>
        <dbReference type="EMBL" id="KRZ48762.1"/>
    </source>
</evidence>
<gene>
    <name evidence="1" type="ORF">T02_3221</name>
</gene>
<reference evidence="1 2" key="1">
    <citation type="submission" date="2015-05" db="EMBL/GenBank/DDBJ databases">
        <title>Evolution of Trichinella species and genotypes.</title>
        <authorList>
            <person name="Korhonen P.K."/>
            <person name="Edoardo P."/>
            <person name="Giuseppe L.R."/>
            <person name="Gasser R.B."/>
        </authorList>
    </citation>
    <scope>NUCLEOTIDE SEQUENCE [LARGE SCALE GENOMIC DNA]</scope>
    <source>
        <strain evidence="1">ISS10</strain>
    </source>
</reference>
<dbReference type="EMBL" id="JYDW01000367">
    <property type="protein sequence ID" value="KRZ48762.1"/>
    <property type="molecule type" value="Genomic_DNA"/>
</dbReference>
<dbReference type="AlphaFoldDB" id="A0A0V1KN95"/>
<name>A0A0V1KN95_9BILA</name>
<accession>A0A0V1KN95</accession>
<sequence length="267" mass="29992">MTTTRLEISFVQNQINGRSRLLLTGSIPSFCAAAAAAICIPRLPSVETLNCGQGDRRCRRRRCRRLVLSIRIATSEGLGYLRRFPMDDSIDSDRNIPPPNSPFVWIQFKNKASEWLGSSFALSDSSTSSFSAFSTASCISSLFMFPIMRYHQRFPEEQHLFEVKVALVTSTAINIPNCGHTQTKILSILPERLATVHLLTHFQFLLKTQNLPRSTIRHIRHKNSKIQNNDTVQGVTVGVTRKRERSCGFGSAILTVLCDCRWCLCGV</sequence>
<dbReference type="OrthoDB" id="10596623at2759"/>
<protein>
    <submittedName>
        <fullName evidence="1">Uncharacterized protein</fullName>
    </submittedName>
</protein>
<evidence type="ECO:0000313" key="2">
    <source>
        <dbReference type="Proteomes" id="UP000054721"/>
    </source>
</evidence>
<comment type="caution">
    <text evidence="1">The sequence shown here is derived from an EMBL/GenBank/DDBJ whole genome shotgun (WGS) entry which is preliminary data.</text>
</comment>
<keyword evidence="2" id="KW-1185">Reference proteome</keyword>
<organism evidence="1 2">
    <name type="scientific">Trichinella nativa</name>
    <dbReference type="NCBI Taxonomy" id="6335"/>
    <lineage>
        <taxon>Eukaryota</taxon>
        <taxon>Metazoa</taxon>
        <taxon>Ecdysozoa</taxon>
        <taxon>Nematoda</taxon>
        <taxon>Enoplea</taxon>
        <taxon>Dorylaimia</taxon>
        <taxon>Trichinellida</taxon>
        <taxon>Trichinellidae</taxon>
        <taxon>Trichinella</taxon>
    </lineage>
</organism>